<evidence type="ECO:0000256" key="2">
    <source>
        <dbReference type="ARBA" id="ARBA00022737"/>
    </source>
</evidence>
<feature type="domain" description="Laminin EGF-like" evidence="10">
    <location>
        <begin position="522"/>
        <end position="566"/>
    </location>
</feature>
<evidence type="ECO:0000256" key="1">
    <source>
        <dbReference type="ARBA" id="ARBA00022729"/>
    </source>
</evidence>
<feature type="domain" description="EGF-like" evidence="9">
    <location>
        <begin position="565"/>
        <end position="600"/>
    </location>
</feature>
<dbReference type="Pfam" id="PF00055">
    <property type="entry name" value="Laminin_N"/>
    <property type="match status" value="1"/>
</dbReference>
<dbReference type="InterPro" id="IPR002049">
    <property type="entry name" value="LE_dom"/>
</dbReference>
<feature type="disulfide bond" evidence="7">
    <location>
        <begin position="542"/>
        <end position="551"/>
    </location>
</feature>
<evidence type="ECO:0000313" key="13">
    <source>
        <dbReference type="RefSeq" id="XP_032814574.1"/>
    </source>
</evidence>
<evidence type="ECO:0000313" key="14">
    <source>
        <dbReference type="RefSeq" id="XP_032814575.1"/>
    </source>
</evidence>
<gene>
    <name evidence="13 14" type="primary">LOC116944858</name>
</gene>
<evidence type="ECO:0000256" key="6">
    <source>
        <dbReference type="PROSITE-ProRule" id="PRU00076"/>
    </source>
</evidence>
<dbReference type="CDD" id="cd00054">
    <property type="entry name" value="EGF_CA"/>
    <property type="match status" value="1"/>
</dbReference>
<dbReference type="Proteomes" id="UP001318040">
    <property type="component" value="Chromosome 22"/>
</dbReference>
<dbReference type="InterPro" id="IPR008211">
    <property type="entry name" value="Laminin_N"/>
</dbReference>
<dbReference type="RefSeq" id="XP_032814575.1">
    <property type="nucleotide sequence ID" value="XM_032958684.1"/>
</dbReference>
<proteinExistence type="predicted"/>
<feature type="disulfide bond" evidence="7">
    <location>
        <begin position="522"/>
        <end position="534"/>
    </location>
</feature>
<keyword evidence="4" id="KW-0325">Glycoprotein</keyword>
<evidence type="ECO:0000256" key="8">
    <source>
        <dbReference type="SAM" id="MobiDB-lite"/>
    </source>
</evidence>
<dbReference type="AlphaFoldDB" id="A0AAJ7TCS4"/>
<evidence type="ECO:0000256" key="7">
    <source>
        <dbReference type="PROSITE-ProRule" id="PRU00460"/>
    </source>
</evidence>
<evidence type="ECO:0000259" key="9">
    <source>
        <dbReference type="PROSITE" id="PS50026"/>
    </source>
</evidence>
<name>A0AAJ7TCS4_PETMA</name>
<dbReference type="PROSITE" id="PS50027">
    <property type="entry name" value="EGF_LAM_2"/>
    <property type="match status" value="1"/>
</dbReference>
<sequence length="655" mass="71554">MNARAHRRPQEFLLLPTRGSPQMTARREVRVPVRLAVAWPTLLLLLLGLCLCGPRRALAQYDVCKSTVSWDSKLLAPAWEYSACQPPTADLGRFVRVSLEPPDITCGDPPERFCTLENPYMCNSECDAATPDLAHPPSLMFDLEGRSPSTYWQSASWRRRFPEPLQANLTLSWNKSVELTEDVVVTFASARPEVMVLEKSLDYGRTWQPYQYYADDCIDAFGMEAQNSRELPRSAAQRVICTEEYSRAYVWEDAKTVRFEVTDRYALYAGADMQNLASLYGRLDTNRGLRDFFTLTDLRLRLLRPATGGVAVDAANLSKYFYAVANIHVRGRCKCNLHSNTCLFNDGRLACDCEHNTMGPDCSRCKKGFRGGAWRPGSYLPYPSGTANPCTASVSSPAMAPKADRVSAIQPDPAPAPPPPPPPAAALPAPPAPAPKPKSKPAAPKADAPRPPSILAEEMYDDNPECQCYGHSNRCSFIELLSAVTCVSCKHNTRGQRCQYCRPGHYRNASLPLSDENVCIACECNPFGSASDRCNGTGQCECKEGASGLKCGECLAGYYWNRGCQQNACDEELLRCQNGGECRDRQRCACAPGYSGALCEERSGCRGRGAGCGGSGTTPRPDPGGLLLALLLAALLLVVVRPLETTQELGLASAA</sequence>
<keyword evidence="6" id="KW-0245">EGF-like domain</keyword>
<dbReference type="Gene3D" id="2.10.25.10">
    <property type="entry name" value="Laminin"/>
    <property type="match status" value="4"/>
</dbReference>
<dbReference type="FunFam" id="2.10.25.10:FF:000180">
    <property type="entry name" value="Netrin G2"/>
    <property type="match status" value="1"/>
</dbReference>
<keyword evidence="1" id="KW-0732">Signal</keyword>
<accession>A0AAJ7TCS4</accession>
<dbReference type="SMART" id="SM00136">
    <property type="entry name" value="LamNT"/>
    <property type="match status" value="1"/>
</dbReference>
<dbReference type="GO" id="GO:0009887">
    <property type="term" value="P:animal organ morphogenesis"/>
    <property type="evidence" value="ECO:0007669"/>
    <property type="project" value="TreeGrafter"/>
</dbReference>
<dbReference type="PROSITE" id="PS00022">
    <property type="entry name" value="EGF_1"/>
    <property type="match status" value="1"/>
</dbReference>
<dbReference type="CDD" id="cd00055">
    <property type="entry name" value="EGF_Lam"/>
    <property type="match status" value="3"/>
</dbReference>
<evidence type="ECO:0000259" key="11">
    <source>
        <dbReference type="PROSITE" id="PS51117"/>
    </source>
</evidence>
<dbReference type="InterPro" id="IPR000742">
    <property type="entry name" value="EGF"/>
</dbReference>
<dbReference type="GO" id="GO:0009888">
    <property type="term" value="P:tissue development"/>
    <property type="evidence" value="ECO:0007669"/>
    <property type="project" value="TreeGrafter"/>
</dbReference>
<organism evidence="12 14">
    <name type="scientific">Petromyzon marinus</name>
    <name type="common">Sea lamprey</name>
    <dbReference type="NCBI Taxonomy" id="7757"/>
    <lineage>
        <taxon>Eukaryota</taxon>
        <taxon>Metazoa</taxon>
        <taxon>Chordata</taxon>
        <taxon>Craniata</taxon>
        <taxon>Vertebrata</taxon>
        <taxon>Cyclostomata</taxon>
        <taxon>Hyperoartia</taxon>
        <taxon>Petromyzontiformes</taxon>
        <taxon>Petromyzontidae</taxon>
        <taxon>Petromyzon</taxon>
    </lineage>
</organism>
<dbReference type="FunFam" id="2.10.25.10:FF:001161">
    <property type="entry name" value="Netrin-G2"/>
    <property type="match status" value="1"/>
</dbReference>
<dbReference type="PROSITE" id="PS51117">
    <property type="entry name" value="LAMININ_NTER"/>
    <property type="match status" value="1"/>
</dbReference>
<dbReference type="SMART" id="SM00180">
    <property type="entry name" value="EGF_Lam"/>
    <property type="match status" value="3"/>
</dbReference>
<feature type="domain" description="Laminin N-terminal" evidence="11">
    <location>
        <begin position="80"/>
        <end position="332"/>
    </location>
</feature>
<dbReference type="RefSeq" id="XP_032814574.1">
    <property type="nucleotide sequence ID" value="XM_032958683.1"/>
</dbReference>
<dbReference type="FunFam" id="2.60.120.260:FF:000005">
    <property type="entry name" value="Netrin G1"/>
    <property type="match status" value="1"/>
</dbReference>
<dbReference type="PROSITE" id="PS01186">
    <property type="entry name" value="EGF_2"/>
    <property type="match status" value="1"/>
</dbReference>
<dbReference type="PROSITE" id="PS01248">
    <property type="entry name" value="EGF_LAM_1"/>
    <property type="match status" value="1"/>
</dbReference>
<keyword evidence="12" id="KW-1185">Reference proteome</keyword>
<keyword evidence="5 7" id="KW-0424">Laminin EGF-like domain</keyword>
<dbReference type="InterPro" id="IPR056863">
    <property type="entry name" value="LMN_ATRN_NET-like_EGF"/>
</dbReference>
<dbReference type="PANTHER" id="PTHR10574:SF440">
    <property type="entry name" value="LAMININ EGF-LIKE DOMAIN-CONTAINING PROTEIN"/>
    <property type="match status" value="1"/>
</dbReference>
<dbReference type="Pfam" id="PF00053">
    <property type="entry name" value="EGF_laminin"/>
    <property type="match status" value="1"/>
</dbReference>
<dbReference type="Pfam" id="PF24973">
    <property type="entry name" value="EGF_LMN_ATRN"/>
    <property type="match status" value="2"/>
</dbReference>
<feature type="compositionally biased region" description="Pro residues" evidence="8">
    <location>
        <begin position="412"/>
        <end position="436"/>
    </location>
</feature>
<dbReference type="SUPFAM" id="SSF57196">
    <property type="entry name" value="EGF/Laminin"/>
    <property type="match status" value="3"/>
</dbReference>
<evidence type="ECO:0000259" key="10">
    <source>
        <dbReference type="PROSITE" id="PS50027"/>
    </source>
</evidence>
<feature type="region of interest" description="Disordered" evidence="8">
    <location>
        <begin position="393"/>
        <end position="452"/>
    </location>
</feature>
<dbReference type="PROSITE" id="PS50026">
    <property type="entry name" value="EGF_3"/>
    <property type="match status" value="1"/>
</dbReference>
<dbReference type="InterPro" id="IPR050440">
    <property type="entry name" value="Laminin/Netrin_ECM"/>
</dbReference>
<evidence type="ECO:0000256" key="5">
    <source>
        <dbReference type="ARBA" id="ARBA00023292"/>
    </source>
</evidence>
<dbReference type="KEGG" id="pmrn:116944858"/>
<evidence type="ECO:0000313" key="12">
    <source>
        <dbReference type="Proteomes" id="UP001318040"/>
    </source>
</evidence>
<evidence type="ECO:0000256" key="4">
    <source>
        <dbReference type="ARBA" id="ARBA00023180"/>
    </source>
</evidence>
<dbReference type="Gene3D" id="2.60.120.260">
    <property type="entry name" value="Galactose-binding domain-like"/>
    <property type="match status" value="1"/>
</dbReference>
<feature type="disulfide bond" evidence="6">
    <location>
        <begin position="590"/>
        <end position="599"/>
    </location>
</feature>
<dbReference type="GO" id="GO:0007409">
    <property type="term" value="P:axonogenesis"/>
    <property type="evidence" value="ECO:0007669"/>
    <property type="project" value="TreeGrafter"/>
</dbReference>
<comment type="caution">
    <text evidence="6">Lacks conserved residue(s) required for the propagation of feature annotation.</text>
</comment>
<dbReference type="PANTHER" id="PTHR10574">
    <property type="entry name" value="NETRIN/LAMININ-RELATED"/>
    <property type="match status" value="1"/>
</dbReference>
<keyword evidence="2" id="KW-0677">Repeat</keyword>
<evidence type="ECO:0000256" key="3">
    <source>
        <dbReference type="ARBA" id="ARBA00023157"/>
    </source>
</evidence>
<protein>
    <submittedName>
        <fullName evidence="13 14">Netrin-G1-like</fullName>
    </submittedName>
</protein>
<keyword evidence="3 6" id="KW-1015">Disulfide bond</keyword>
<reference evidence="13 14" key="1">
    <citation type="submission" date="2025-04" db="UniProtKB">
        <authorList>
            <consortium name="RefSeq"/>
        </authorList>
    </citation>
    <scope>IDENTIFICATION</scope>
    <source>
        <tissue evidence="13 14">Sperm</tissue>
    </source>
</reference>